<dbReference type="AlphaFoldDB" id="A0AAV7FT49"/>
<dbReference type="Proteomes" id="UP000775213">
    <property type="component" value="Unassembled WGS sequence"/>
</dbReference>
<proteinExistence type="predicted"/>
<accession>A0AAV7FT49</accession>
<evidence type="ECO:0000313" key="1">
    <source>
        <dbReference type="EMBL" id="KAH0446967.1"/>
    </source>
</evidence>
<keyword evidence="2" id="KW-1185">Reference proteome</keyword>
<organism evidence="1 2">
    <name type="scientific">Dendrobium chrysotoxum</name>
    <name type="common">Orchid</name>
    <dbReference type="NCBI Taxonomy" id="161865"/>
    <lineage>
        <taxon>Eukaryota</taxon>
        <taxon>Viridiplantae</taxon>
        <taxon>Streptophyta</taxon>
        <taxon>Embryophyta</taxon>
        <taxon>Tracheophyta</taxon>
        <taxon>Spermatophyta</taxon>
        <taxon>Magnoliopsida</taxon>
        <taxon>Liliopsida</taxon>
        <taxon>Asparagales</taxon>
        <taxon>Orchidaceae</taxon>
        <taxon>Epidendroideae</taxon>
        <taxon>Malaxideae</taxon>
        <taxon>Dendrobiinae</taxon>
        <taxon>Dendrobium</taxon>
    </lineage>
</organism>
<reference evidence="1 2" key="1">
    <citation type="journal article" date="2021" name="Hortic Res">
        <title>Chromosome-scale assembly of the Dendrobium chrysotoxum genome enhances the understanding of orchid evolution.</title>
        <authorList>
            <person name="Zhang Y."/>
            <person name="Zhang G.Q."/>
            <person name="Zhang D."/>
            <person name="Liu X.D."/>
            <person name="Xu X.Y."/>
            <person name="Sun W.H."/>
            <person name="Yu X."/>
            <person name="Zhu X."/>
            <person name="Wang Z.W."/>
            <person name="Zhao X."/>
            <person name="Zhong W.Y."/>
            <person name="Chen H."/>
            <person name="Yin W.L."/>
            <person name="Huang T."/>
            <person name="Niu S.C."/>
            <person name="Liu Z.J."/>
        </authorList>
    </citation>
    <scope>NUCLEOTIDE SEQUENCE [LARGE SCALE GENOMIC DNA]</scope>
    <source>
        <strain evidence="1">Lindl</strain>
    </source>
</reference>
<comment type="caution">
    <text evidence="1">The sequence shown here is derived from an EMBL/GenBank/DDBJ whole genome shotgun (WGS) entry which is preliminary data.</text>
</comment>
<name>A0AAV7FT49_DENCH</name>
<evidence type="ECO:0000313" key="2">
    <source>
        <dbReference type="Proteomes" id="UP000775213"/>
    </source>
</evidence>
<dbReference type="EMBL" id="JAGFBR010000134">
    <property type="protein sequence ID" value="KAH0446967.1"/>
    <property type="molecule type" value="Genomic_DNA"/>
</dbReference>
<gene>
    <name evidence="1" type="ORF">IEQ34_024204</name>
</gene>
<protein>
    <submittedName>
        <fullName evidence="1">Uncharacterized protein</fullName>
    </submittedName>
</protein>
<sequence>MVFQDFFSIPLKACLTGNYHFHLSSVTRSSFPFPIKKTGSQISFFIEKKKGAKRFVLQEKKFHLSLSELLRTFLRVVFSSPNCPRLMPFSIQSYTLCRATPCTLFSLSLCLASCCKFWKGSRRERRSTFIKRCESIHSGKNESRQRQKRGKQEAKAIVLF</sequence>